<dbReference type="Pfam" id="PF02225">
    <property type="entry name" value="PA"/>
    <property type="match status" value="1"/>
</dbReference>
<dbReference type="InterPro" id="IPR022398">
    <property type="entry name" value="Peptidase_S8_His-AS"/>
</dbReference>
<keyword evidence="3 8" id="KW-0645">Protease</keyword>
<dbReference type="Gene3D" id="3.40.50.200">
    <property type="entry name" value="Peptidase S8/S53 domain"/>
    <property type="match status" value="1"/>
</dbReference>
<dbReference type="PROSITE" id="PS00136">
    <property type="entry name" value="SUBTILASE_ASP"/>
    <property type="match status" value="1"/>
</dbReference>
<gene>
    <name evidence="12" type="ORF">H4219_005483</name>
</gene>
<dbReference type="AlphaFoldDB" id="A0A9W8DP81"/>
<keyword evidence="13" id="KW-1185">Reference proteome</keyword>
<evidence type="ECO:0000313" key="12">
    <source>
        <dbReference type="EMBL" id="KAJ1912754.1"/>
    </source>
</evidence>
<keyword evidence="6 8" id="KW-0720">Serine protease</keyword>
<evidence type="ECO:0000256" key="3">
    <source>
        <dbReference type="ARBA" id="ARBA00022670"/>
    </source>
</evidence>
<dbReference type="InterPro" id="IPR003137">
    <property type="entry name" value="PA_domain"/>
</dbReference>
<sequence>MTNNTTADAGINLGVNLGLDIGLESIISSTVGSLKRYAEPSLNTINPHGYIFQFHGTPGTNKCHQSASQFRKAANTLNLDWKERQAFHRLFNGMSINVDCYETLQKLGSLPMVKAIWPNEVRKKLQFADQPNIEAPPLSTTTNRKGNLETAHRYTGVERLRQKYGLTGKGVKIGIIDTGVDYNHPYLGACWKTPNCPFQYGYDFVGDQYDFNKGIPPSPGPLPLDTCDGHGTHIAGIVAANGSLFTGVAPGATLGVYRVISCATGGQTTDDILLKAMEMAQRDGMDIINMSFGGPTAWTENALAVAASELVKRGIIVTSSLGNSGVDGLFTSLSPAVGEGVMGVGAFEIETISFLALNVVSEIGSDTMAVTMSPTSLPFSYNKDVPIVWATSDQDSSGEGCAPLDKDKVAGNIVFALRGNCTFVEKANFAQDAGAVGLLIGNTQESSVTPTGDRSVNIRMGIISLNDTAIMKEYLKSNHTYLSTEQRVITYPDTSVGKMSFFSPYGPDPELRTTPAFAAPGSQILSTYPLALGGFRTLFGTSMSAPYAAAIMALTLEANKKWGLDIEELKSMVQQQSTLVLNPDTNRPVSVLWQGSGKSNVTNLMESNVLACPGSLHLNYTMPREKVKLNIALKNIFGNKNVVYQLDHIAADSISAFLPNGSYTSDTYVDQKRSTSASINFRPGDHVGIIKPKTEKNISLTITPPATLTPDGRWFYSGYIVVNTYSIPSNRRNKNTIHIPYSGYLGDYRQYPIMDPLDKTFPILAYNDADKVVEGNSYAIDNTNTIDVALRLITPTRLLKIQLMHKNNNTFAGYLSRGYSKYLGRNMRVDGVPLYRTAVNGTVFNDPENPLLHILQPGAYYVQIDALRPGSDPITSTNYQTWKSPSFVISSVNLTNSTETISQTKDIPAFNE</sequence>
<dbReference type="InterPro" id="IPR000209">
    <property type="entry name" value="Peptidase_S8/S53_dom"/>
</dbReference>
<dbReference type="GO" id="GO:0004252">
    <property type="term" value="F:serine-type endopeptidase activity"/>
    <property type="evidence" value="ECO:0007669"/>
    <property type="project" value="UniProtKB-UniRule"/>
</dbReference>
<dbReference type="PROSITE" id="PS51892">
    <property type="entry name" value="SUBTILASE"/>
    <property type="match status" value="1"/>
</dbReference>
<dbReference type="PANTHER" id="PTHR43399:SF4">
    <property type="entry name" value="CELL WALL-ASSOCIATED PROTEASE"/>
    <property type="match status" value="1"/>
</dbReference>
<feature type="domain" description="Peptidase S8/S53" evidence="10">
    <location>
        <begin position="168"/>
        <end position="577"/>
    </location>
</feature>
<organism evidence="12 13">
    <name type="scientific">Mycoemilia scoparia</name>
    <dbReference type="NCBI Taxonomy" id="417184"/>
    <lineage>
        <taxon>Eukaryota</taxon>
        <taxon>Fungi</taxon>
        <taxon>Fungi incertae sedis</taxon>
        <taxon>Zoopagomycota</taxon>
        <taxon>Kickxellomycotina</taxon>
        <taxon>Kickxellomycetes</taxon>
        <taxon>Kickxellales</taxon>
        <taxon>Kickxellaceae</taxon>
        <taxon>Mycoemilia</taxon>
    </lineage>
</organism>
<evidence type="ECO:0000256" key="9">
    <source>
        <dbReference type="RuleBase" id="RU003355"/>
    </source>
</evidence>
<feature type="domain" description="PA" evidence="11">
    <location>
        <begin position="397"/>
        <end position="451"/>
    </location>
</feature>
<dbReference type="InterPro" id="IPR036852">
    <property type="entry name" value="Peptidase_S8/S53_dom_sf"/>
</dbReference>
<dbReference type="SUPFAM" id="SSF52743">
    <property type="entry name" value="Subtilisin-like"/>
    <property type="match status" value="1"/>
</dbReference>
<dbReference type="PANTHER" id="PTHR43399">
    <property type="entry name" value="SUBTILISIN-RELATED"/>
    <property type="match status" value="1"/>
</dbReference>
<dbReference type="PRINTS" id="PR00723">
    <property type="entry name" value="SUBTILISIN"/>
</dbReference>
<dbReference type="InterPro" id="IPR034187">
    <property type="entry name" value="Peptidases_S8_5"/>
</dbReference>
<dbReference type="Gene3D" id="3.50.30.30">
    <property type="match status" value="1"/>
</dbReference>
<evidence type="ECO:0000313" key="13">
    <source>
        <dbReference type="Proteomes" id="UP001150538"/>
    </source>
</evidence>
<keyword evidence="2" id="KW-0964">Secreted</keyword>
<keyword evidence="5 8" id="KW-0378">Hydrolase</keyword>
<proteinExistence type="inferred from homology"/>
<evidence type="ECO:0000259" key="11">
    <source>
        <dbReference type="Pfam" id="PF02225"/>
    </source>
</evidence>
<dbReference type="EMBL" id="JANBPU010000315">
    <property type="protein sequence ID" value="KAJ1912754.1"/>
    <property type="molecule type" value="Genomic_DNA"/>
</dbReference>
<feature type="active site" description="Charge relay system" evidence="7 8">
    <location>
        <position position="230"/>
    </location>
</feature>
<reference evidence="12" key="1">
    <citation type="submission" date="2022-07" db="EMBL/GenBank/DDBJ databases">
        <title>Phylogenomic reconstructions and comparative analyses of Kickxellomycotina fungi.</title>
        <authorList>
            <person name="Reynolds N.K."/>
            <person name="Stajich J.E."/>
            <person name="Barry K."/>
            <person name="Grigoriev I.V."/>
            <person name="Crous P."/>
            <person name="Smith M.E."/>
        </authorList>
    </citation>
    <scope>NUCLEOTIDE SEQUENCE</scope>
    <source>
        <strain evidence="12">NBRC 100468</strain>
    </source>
</reference>
<dbReference type="PROSITE" id="PS00137">
    <property type="entry name" value="SUBTILASE_HIS"/>
    <property type="match status" value="1"/>
</dbReference>
<dbReference type="InterPro" id="IPR015500">
    <property type="entry name" value="Peptidase_S8_subtilisin-rel"/>
</dbReference>
<evidence type="ECO:0000256" key="2">
    <source>
        <dbReference type="ARBA" id="ARBA00022525"/>
    </source>
</evidence>
<dbReference type="InterPro" id="IPR023828">
    <property type="entry name" value="Peptidase_S8_Ser-AS"/>
</dbReference>
<dbReference type="InterPro" id="IPR051048">
    <property type="entry name" value="Peptidase_S8/S53_subtilisin"/>
</dbReference>
<feature type="active site" description="Charge relay system" evidence="7 8">
    <location>
        <position position="177"/>
    </location>
</feature>
<dbReference type="SUPFAM" id="SSF52025">
    <property type="entry name" value="PA domain"/>
    <property type="match status" value="1"/>
</dbReference>
<evidence type="ECO:0000256" key="5">
    <source>
        <dbReference type="ARBA" id="ARBA00022801"/>
    </source>
</evidence>
<evidence type="ECO:0000256" key="7">
    <source>
        <dbReference type="PIRSR" id="PIRSR615500-1"/>
    </source>
</evidence>
<dbReference type="OrthoDB" id="10256524at2759"/>
<evidence type="ECO:0000256" key="8">
    <source>
        <dbReference type="PROSITE-ProRule" id="PRU01240"/>
    </source>
</evidence>
<evidence type="ECO:0000256" key="6">
    <source>
        <dbReference type="ARBA" id="ARBA00022825"/>
    </source>
</evidence>
<comment type="caution">
    <text evidence="12">The sequence shown here is derived from an EMBL/GenBank/DDBJ whole genome shotgun (WGS) entry which is preliminary data.</text>
</comment>
<evidence type="ECO:0000259" key="10">
    <source>
        <dbReference type="Pfam" id="PF00082"/>
    </source>
</evidence>
<evidence type="ECO:0008006" key="14">
    <source>
        <dbReference type="Google" id="ProtNLM"/>
    </source>
</evidence>
<accession>A0A9W8DP81</accession>
<dbReference type="InterPro" id="IPR023827">
    <property type="entry name" value="Peptidase_S8_Asp-AS"/>
</dbReference>
<dbReference type="PROSITE" id="PS00138">
    <property type="entry name" value="SUBTILASE_SER"/>
    <property type="match status" value="1"/>
</dbReference>
<feature type="active site" description="Charge relay system" evidence="7 8">
    <location>
        <position position="542"/>
    </location>
</feature>
<comment type="similarity">
    <text evidence="1 8 9">Belongs to the peptidase S8 family.</text>
</comment>
<dbReference type="CDD" id="cd07489">
    <property type="entry name" value="Peptidases_S8_5"/>
    <property type="match status" value="1"/>
</dbReference>
<keyword evidence="4" id="KW-0732">Signal</keyword>
<dbReference type="Proteomes" id="UP001150538">
    <property type="component" value="Unassembled WGS sequence"/>
</dbReference>
<dbReference type="GO" id="GO:0006508">
    <property type="term" value="P:proteolysis"/>
    <property type="evidence" value="ECO:0007669"/>
    <property type="project" value="UniProtKB-KW"/>
</dbReference>
<dbReference type="Pfam" id="PF00082">
    <property type="entry name" value="Peptidase_S8"/>
    <property type="match status" value="1"/>
</dbReference>
<protein>
    <recommendedName>
        <fullName evidence="14">Peptidase S8/S53 domain-containing protein</fullName>
    </recommendedName>
</protein>
<evidence type="ECO:0000256" key="1">
    <source>
        <dbReference type="ARBA" id="ARBA00011073"/>
    </source>
</evidence>
<evidence type="ECO:0000256" key="4">
    <source>
        <dbReference type="ARBA" id="ARBA00022729"/>
    </source>
</evidence>
<name>A0A9W8DP81_9FUNG</name>
<dbReference type="InterPro" id="IPR046450">
    <property type="entry name" value="PA_dom_sf"/>
</dbReference>